<evidence type="ECO:0000313" key="5">
    <source>
        <dbReference type="Proteomes" id="UP000324255"/>
    </source>
</evidence>
<feature type="domain" description="GH18" evidence="3">
    <location>
        <begin position="43"/>
        <end position="378"/>
    </location>
</feature>
<dbReference type="Gene3D" id="3.20.20.80">
    <property type="entry name" value="Glycosidases"/>
    <property type="match status" value="1"/>
</dbReference>
<evidence type="ECO:0000256" key="2">
    <source>
        <dbReference type="SAM" id="SignalP"/>
    </source>
</evidence>
<proteinExistence type="predicted"/>
<reference evidence="4 5" key="1">
    <citation type="submission" date="2019-09" db="EMBL/GenBank/DDBJ databases">
        <title>Genomic diversity of phyloplane-associated Pantoea species in Pakistan cotton crop.</title>
        <authorList>
            <person name="Tufail M.R."/>
            <person name="Cook D.R."/>
        </authorList>
    </citation>
    <scope>NUCLEOTIDE SEQUENCE [LARGE SCALE GENOMIC DNA]</scope>
    <source>
        <strain evidence="4 5">B_8</strain>
    </source>
</reference>
<gene>
    <name evidence="4" type="ORF">F3I20_17425</name>
</gene>
<dbReference type="AlphaFoldDB" id="A0AB34CF97"/>
<keyword evidence="1" id="KW-0119">Carbohydrate metabolism</keyword>
<dbReference type="Pfam" id="PF00704">
    <property type="entry name" value="Glyco_hydro_18"/>
    <property type="match status" value="1"/>
</dbReference>
<dbReference type="Proteomes" id="UP000324255">
    <property type="component" value="Unassembled WGS sequence"/>
</dbReference>
<dbReference type="SUPFAM" id="SSF51445">
    <property type="entry name" value="(Trans)glycosidases"/>
    <property type="match status" value="1"/>
</dbReference>
<dbReference type="InterPro" id="IPR017853">
    <property type="entry name" value="GH"/>
</dbReference>
<dbReference type="InterPro" id="IPR029070">
    <property type="entry name" value="Chitinase_insertion_sf"/>
</dbReference>
<sequence length="378" mass="42761">MKKNYNKRAFIKKMLIISAVALFQSACCSRKNSPNKDEKPVPSLSNSLWLPNWRMQKSLQSALNAIKYGHVETVSPFWYELDNNGDLVEKPGSEGLTIPDEATTTLLQKSGARVLPTITTTLMPDNFIELYSDLTRQQKLARVIRETVLANGYDGIDLDLENIALTTDIFVAQTVRNVFTSLCRIVSSELAEADKLLSITVMPRWSDRYEIWRNKLIPAVYDYNALSRTASVLRIMAYDQHAPNTPPGPIAGFEWVKSICYWTRHNVFSTAQVEIGIPLYGRHWGAGKVVSVLYDDMTELRKRFPLNKVIYSTNEREETLSWVDAAGAPHTVWYSSDRSVEDRVALIKSYGFRGGAFWAASYESPSLWKAPALTFRAV</sequence>
<evidence type="ECO:0000313" key="4">
    <source>
        <dbReference type="EMBL" id="KAA6121960.1"/>
    </source>
</evidence>
<keyword evidence="5" id="KW-1185">Reference proteome</keyword>
<dbReference type="PANTHER" id="PTHR46066:SF2">
    <property type="entry name" value="CHITINASE DOMAIN-CONTAINING PROTEIN 1"/>
    <property type="match status" value="1"/>
</dbReference>
<dbReference type="RefSeq" id="WP_150038681.1">
    <property type="nucleotide sequence ID" value="NZ_VWVM01000014.1"/>
</dbReference>
<dbReference type="InterPro" id="IPR011583">
    <property type="entry name" value="Chitinase_II/V-like_cat"/>
</dbReference>
<name>A0AB34CF97_9GAMM</name>
<dbReference type="GO" id="GO:0000272">
    <property type="term" value="P:polysaccharide catabolic process"/>
    <property type="evidence" value="ECO:0007669"/>
    <property type="project" value="UniProtKB-KW"/>
</dbReference>
<dbReference type="PROSITE" id="PS51910">
    <property type="entry name" value="GH18_2"/>
    <property type="match status" value="1"/>
</dbReference>
<feature type="chain" id="PRO_5044245636" description="GH18 domain-containing protein" evidence="2">
    <location>
        <begin position="29"/>
        <end position="378"/>
    </location>
</feature>
<keyword evidence="1" id="KW-0624">Polysaccharide degradation</keyword>
<keyword evidence="2" id="KW-0732">Signal</keyword>
<evidence type="ECO:0000259" key="3">
    <source>
        <dbReference type="PROSITE" id="PS51910"/>
    </source>
</evidence>
<evidence type="ECO:0000256" key="1">
    <source>
        <dbReference type="ARBA" id="ARBA00023326"/>
    </source>
</evidence>
<dbReference type="PANTHER" id="PTHR46066">
    <property type="entry name" value="CHITINASE DOMAIN-CONTAINING PROTEIN 1 FAMILY MEMBER"/>
    <property type="match status" value="1"/>
</dbReference>
<dbReference type="InterPro" id="IPR001223">
    <property type="entry name" value="Glyco_hydro18_cat"/>
</dbReference>
<comment type="caution">
    <text evidence="4">The sequence shown here is derived from an EMBL/GenBank/DDBJ whole genome shotgun (WGS) entry which is preliminary data.</text>
</comment>
<dbReference type="Gene3D" id="3.10.50.10">
    <property type="match status" value="1"/>
</dbReference>
<organism evidence="4 5">
    <name type="scientific">Candidatus Pantoea gossypiicola</name>
    <dbReference type="NCBI Taxonomy" id="2608008"/>
    <lineage>
        <taxon>Bacteria</taxon>
        <taxon>Pseudomonadati</taxon>
        <taxon>Pseudomonadota</taxon>
        <taxon>Gammaproteobacteria</taxon>
        <taxon>Enterobacterales</taxon>
        <taxon>Erwiniaceae</taxon>
        <taxon>Pantoea</taxon>
    </lineage>
</organism>
<feature type="signal peptide" evidence="2">
    <location>
        <begin position="1"/>
        <end position="28"/>
    </location>
</feature>
<protein>
    <recommendedName>
        <fullName evidence="3">GH18 domain-containing protein</fullName>
    </recommendedName>
</protein>
<dbReference type="EMBL" id="VWVM01000014">
    <property type="protein sequence ID" value="KAA6121960.1"/>
    <property type="molecule type" value="Genomic_DNA"/>
</dbReference>
<accession>A0AB34CF97</accession>
<dbReference type="GO" id="GO:0008061">
    <property type="term" value="F:chitin binding"/>
    <property type="evidence" value="ECO:0007669"/>
    <property type="project" value="InterPro"/>
</dbReference>
<dbReference type="SMART" id="SM00636">
    <property type="entry name" value="Glyco_18"/>
    <property type="match status" value="1"/>
</dbReference>